<dbReference type="InterPro" id="IPR036291">
    <property type="entry name" value="NAD(P)-bd_dom_sf"/>
</dbReference>
<dbReference type="InterPro" id="IPR002347">
    <property type="entry name" value="SDR_fam"/>
</dbReference>
<evidence type="ECO:0000313" key="1">
    <source>
        <dbReference type="EMBL" id="XBS91720.1"/>
    </source>
</evidence>
<dbReference type="InterPro" id="IPR051468">
    <property type="entry name" value="Fungal_SecMetab_SDRs"/>
</dbReference>
<dbReference type="SUPFAM" id="SSF51735">
    <property type="entry name" value="NAD(P)-binding Rossmann-fold domains"/>
    <property type="match status" value="1"/>
</dbReference>
<dbReference type="GO" id="GO:0016491">
    <property type="term" value="F:oxidoreductase activity"/>
    <property type="evidence" value="ECO:0007669"/>
    <property type="project" value="TreeGrafter"/>
</dbReference>
<gene>
    <name evidence="1" type="ORF">ABNK63_08095</name>
</gene>
<dbReference type="GO" id="GO:0005737">
    <property type="term" value="C:cytoplasm"/>
    <property type="evidence" value="ECO:0007669"/>
    <property type="project" value="TreeGrafter"/>
</dbReference>
<sequence>MPPASPPEDTDARLLERLREAAELLESVAADRELLDRLPADDRQRLHQAVAQVYHPDPVARRIKLKAAEKARYASKVEAEESVLNQTGIRTLRRRPVFTTANLFPPQGFQPHDIPPEADAAQPREAIEPRHCYVCKKKYATLHFFYDQMCPDCAAFNYAKRDELADLSGRVALLTGGRVKIGYQAGLKLLRAGAELIVTTRFPRDSAARYAAEPDFAEWGHRLQVYGLDLRHTPSVEAFCQELVATRPRLDFIINNACQTVRRPPDFYAHMMEGETAALHDMPEHVRQLVGHYEGLRSSNILPQGDAPARYDSSVPGLTRAAELSQVALLPEELLAQSHLFPEGRLDQDLQQVDLRQRNSWRLLMAEVPSVELLEVQLVNAIAPFIINARLKPLMLRTANRDKHIVNVSAMEGQFYRNFKTTRHPHTNMAKAALNMMTRTSATDYHNDGIHMNSVDTGWVTDEDPAELAARKVAEERFHPPLDIVDGAARIVDPIIHGINTGEHVWGQFLKDYKPTDW</sequence>
<dbReference type="Gene3D" id="3.40.50.720">
    <property type="entry name" value="NAD(P)-binding Rossmann-like Domain"/>
    <property type="match status" value="2"/>
</dbReference>
<protein>
    <submittedName>
        <fullName evidence="1">SDR family oxidoreductase</fullName>
    </submittedName>
</protein>
<reference evidence="1" key="1">
    <citation type="submission" date="2024-06" db="EMBL/GenBank/DDBJ databases">
        <authorList>
            <person name="Sun Y."/>
        </authorList>
    </citation>
    <scope>NUCLEOTIDE SEQUENCE</scope>
    <source>
        <strain evidence="1">IGA1.0</strain>
    </source>
</reference>
<dbReference type="Pfam" id="PF13561">
    <property type="entry name" value="adh_short_C2"/>
    <property type="match status" value="1"/>
</dbReference>
<dbReference type="EMBL" id="CP157948">
    <property type="protein sequence ID" value="XBS91720.1"/>
    <property type="molecule type" value="Genomic_DNA"/>
</dbReference>
<dbReference type="Pfam" id="PF00106">
    <property type="entry name" value="adh_short"/>
    <property type="match status" value="1"/>
</dbReference>
<dbReference type="AlphaFoldDB" id="A0AAU7QQE4"/>
<dbReference type="RefSeq" id="WP_238530878.1">
    <property type="nucleotide sequence ID" value="NZ_CP157948.1"/>
</dbReference>
<proteinExistence type="predicted"/>
<dbReference type="PANTHER" id="PTHR43544">
    <property type="entry name" value="SHORT-CHAIN DEHYDROGENASE/REDUCTASE"/>
    <property type="match status" value="1"/>
</dbReference>
<dbReference type="PANTHER" id="PTHR43544:SF2">
    <property type="entry name" value="OXIDOREDUCTASE"/>
    <property type="match status" value="1"/>
</dbReference>
<accession>A0AAU7QQE4</accession>
<name>A0AAU7QQE4_9GAMM</name>
<organism evidence="1">
    <name type="scientific">Rhodanobacter sp. IGA1.0</name>
    <dbReference type="NCBI Taxonomy" id="3158582"/>
    <lineage>
        <taxon>Bacteria</taxon>
        <taxon>Pseudomonadati</taxon>
        <taxon>Pseudomonadota</taxon>
        <taxon>Gammaproteobacteria</taxon>
        <taxon>Lysobacterales</taxon>
        <taxon>Rhodanobacteraceae</taxon>
        <taxon>Rhodanobacter</taxon>
    </lineage>
</organism>